<dbReference type="KEGG" id="goq:ACH46_13915"/>
<evidence type="ECO:0000259" key="1">
    <source>
        <dbReference type="Pfam" id="PF01593"/>
    </source>
</evidence>
<organism evidence="2 3">
    <name type="scientific">Gordonia phthalatica</name>
    <dbReference type="NCBI Taxonomy" id="1136941"/>
    <lineage>
        <taxon>Bacteria</taxon>
        <taxon>Bacillati</taxon>
        <taxon>Actinomycetota</taxon>
        <taxon>Actinomycetes</taxon>
        <taxon>Mycobacteriales</taxon>
        <taxon>Gordoniaceae</taxon>
        <taxon>Gordonia</taxon>
    </lineage>
</organism>
<feature type="domain" description="Amine oxidase" evidence="1">
    <location>
        <begin position="17"/>
        <end position="442"/>
    </location>
</feature>
<protein>
    <submittedName>
        <fullName evidence="2">Amine oxidase</fullName>
    </submittedName>
</protein>
<proteinExistence type="predicted"/>
<dbReference type="PANTHER" id="PTHR10742">
    <property type="entry name" value="FLAVIN MONOAMINE OXIDASE"/>
    <property type="match status" value="1"/>
</dbReference>
<dbReference type="EMBL" id="CP011853">
    <property type="protein sequence ID" value="ALG85372.1"/>
    <property type="molecule type" value="Genomic_DNA"/>
</dbReference>
<dbReference type="InterPro" id="IPR002937">
    <property type="entry name" value="Amino_oxidase"/>
</dbReference>
<reference evidence="2 3" key="2">
    <citation type="journal article" date="2017" name="Int. J. Syst. Evol. Microbiol.">
        <title>Gordonia phthalatica sp. nov., a di-n-butyl phthalate-degrading bacterium isolated from activated sludge.</title>
        <authorList>
            <person name="Jin D."/>
            <person name="Kong X."/>
            <person name="Jia M."/>
            <person name="Yu X."/>
            <person name="Wang X."/>
            <person name="Zhuang X."/>
            <person name="Deng Y."/>
            <person name="Bai Z."/>
        </authorList>
    </citation>
    <scope>NUCLEOTIDE SEQUENCE [LARGE SCALE GENOMIC DNA]</scope>
    <source>
        <strain evidence="2 3">QH-11</strain>
    </source>
</reference>
<keyword evidence="3" id="KW-1185">Reference proteome</keyword>
<sequence>MSDNTSHPSVIVVGAGFSGLVAARELESAGVDVRVYEARDRIGGRAWTDRRLGGHDLEMGATWVHWMQPFVWTEITRYGQEIYPSPDIDQAYWWSEGVVHQGTEHDLDEALSELQERIFDGSRDFFPYPHDPLAILDDPNTDPELIDRFRRADEGSVLDCLRTGEFTQEQIDLADSYWSAGYQGSTATASPLMAKHWASLSDHRSSLMDEQTLRFKLTKGMRGLYESIAADVRGPIALSTPVARIEHTADGVEVTLHDGSVQRADAVIVTAPIGSLSNIEFEPPLAGDQQEVIADGTNSVGFKIWIKVAGHQSVIAGAPGQHAISLLRSEKFLDEEDATILVGFGSDHSRIVLDDVASAQAAVDVWQAGLTVLECGGHDWVADPWSGQTWATLRSGQFFGGWSRFHTADTRLRFAGADFAKGWNGVVVDGAIESGIVTARKLIGEFAGSR</sequence>
<dbReference type="InterPro" id="IPR050281">
    <property type="entry name" value="Flavin_monoamine_oxidase"/>
</dbReference>
<dbReference type="SUPFAM" id="SSF51905">
    <property type="entry name" value="FAD/NAD(P)-binding domain"/>
    <property type="match status" value="1"/>
</dbReference>
<dbReference type="AlphaFoldDB" id="A0A0N9N3M6"/>
<dbReference type="InterPro" id="IPR036188">
    <property type="entry name" value="FAD/NAD-bd_sf"/>
</dbReference>
<evidence type="ECO:0000313" key="2">
    <source>
        <dbReference type="EMBL" id="ALG85372.1"/>
    </source>
</evidence>
<dbReference type="Gene3D" id="3.50.50.60">
    <property type="entry name" value="FAD/NAD(P)-binding domain"/>
    <property type="match status" value="1"/>
</dbReference>
<name>A0A0N9N3M6_9ACTN</name>
<accession>A0A0N9N3M6</accession>
<dbReference type="Pfam" id="PF01593">
    <property type="entry name" value="Amino_oxidase"/>
    <property type="match status" value="1"/>
</dbReference>
<dbReference type="PATRIC" id="fig|1136941.3.peg.2842"/>
<dbReference type="GO" id="GO:0016491">
    <property type="term" value="F:oxidoreductase activity"/>
    <property type="evidence" value="ECO:0007669"/>
    <property type="project" value="InterPro"/>
</dbReference>
<dbReference type="Proteomes" id="UP000063789">
    <property type="component" value="Chromosome"/>
</dbReference>
<dbReference type="STRING" id="1136941.ACH46_13915"/>
<reference evidence="3" key="1">
    <citation type="submission" date="2015-06" db="EMBL/GenBank/DDBJ databases">
        <title>Complete genome sequence and metabolic analysis of phthalate degradation pathway in Gordonia sp. QH-11.</title>
        <authorList>
            <person name="Jin D."/>
            <person name="Kong X."/>
            <person name="Bai Z."/>
        </authorList>
    </citation>
    <scope>NUCLEOTIDE SEQUENCE [LARGE SCALE GENOMIC DNA]</scope>
    <source>
        <strain evidence="3">QH-11</strain>
    </source>
</reference>
<dbReference type="RefSeq" id="WP_062393453.1">
    <property type="nucleotide sequence ID" value="NZ_CP011853.1"/>
</dbReference>
<dbReference type="OrthoDB" id="337830at2"/>
<dbReference type="PANTHER" id="PTHR10742:SF410">
    <property type="entry name" value="LYSINE-SPECIFIC HISTONE DEMETHYLASE 2"/>
    <property type="match status" value="1"/>
</dbReference>
<gene>
    <name evidence="2" type="ORF">ACH46_13915</name>
</gene>
<evidence type="ECO:0000313" key="3">
    <source>
        <dbReference type="Proteomes" id="UP000063789"/>
    </source>
</evidence>